<protein>
    <submittedName>
        <fullName evidence="5">Long-chain-fatty-acid-CoA ligase</fullName>
    </submittedName>
</protein>
<dbReference type="GO" id="GO:0004467">
    <property type="term" value="F:long-chain fatty acid-CoA ligase activity"/>
    <property type="evidence" value="ECO:0007669"/>
    <property type="project" value="TreeGrafter"/>
</dbReference>
<keyword evidence="3" id="KW-0443">Lipid metabolism</keyword>
<feature type="domain" description="AMP-dependent synthetase/ligase" evidence="4">
    <location>
        <begin position="1"/>
        <end position="234"/>
    </location>
</feature>
<organism evidence="5 6">
    <name type="scientific">Achlya hypogyna</name>
    <name type="common">Oomycete</name>
    <name type="synonym">Protoachlya hypogyna</name>
    <dbReference type="NCBI Taxonomy" id="1202772"/>
    <lineage>
        <taxon>Eukaryota</taxon>
        <taxon>Sar</taxon>
        <taxon>Stramenopiles</taxon>
        <taxon>Oomycota</taxon>
        <taxon>Saprolegniomycetes</taxon>
        <taxon>Saprolegniales</taxon>
        <taxon>Achlyaceae</taxon>
        <taxon>Achlya</taxon>
    </lineage>
</organism>
<dbReference type="Pfam" id="PF23562">
    <property type="entry name" value="AMP-binding_C_3"/>
    <property type="match status" value="1"/>
</dbReference>
<dbReference type="STRING" id="1202772.A0A1V9YTK4"/>
<dbReference type="InterPro" id="IPR042099">
    <property type="entry name" value="ANL_N_sf"/>
</dbReference>
<proteinExistence type="predicted"/>
<dbReference type="AlphaFoldDB" id="A0A1V9YTK4"/>
<evidence type="ECO:0000256" key="2">
    <source>
        <dbReference type="ARBA" id="ARBA00022832"/>
    </source>
</evidence>
<dbReference type="Gene3D" id="3.40.50.12780">
    <property type="entry name" value="N-terminal domain of ligase-like"/>
    <property type="match status" value="1"/>
</dbReference>
<evidence type="ECO:0000313" key="5">
    <source>
        <dbReference type="EMBL" id="OQR88903.1"/>
    </source>
</evidence>
<dbReference type="GO" id="GO:0005783">
    <property type="term" value="C:endoplasmic reticulum"/>
    <property type="evidence" value="ECO:0007669"/>
    <property type="project" value="TreeGrafter"/>
</dbReference>
<keyword evidence="1 5" id="KW-0436">Ligase</keyword>
<name>A0A1V9YTK4_ACHHY</name>
<keyword evidence="2" id="KW-0276">Fatty acid metabolism</keyword>
<comment type="caution">
    <text evidence="5">The sequence shown here is derived from an EMBL/GenBank/DDBJ whole genome shotgun (WGS) entry which is preliminary data.</text>
</comment>
<gene>
    <name evidence="5" type="ORF">ACHHYP_06568</name>
</gene>
<evidence type="ECO:0000256" key="3">
    <source>
        <dbReference type="ARBA" id="ARBA00023098"/>
    </source>
</evidence>
<dbReference type="PANTHER" id="PTHR43272:SF32">
    <property type="entry name" value="AMP-DEPENDENT SYNTHETASE_LIGASE DOMAIN-CONTAINING PROTEIN"/>
    <property type="match status" value="1"/>
</dbReference>
<reference evidence="5 6" key="1">
    <citation type="journal article" date="2014" name="Genome Biol. Evol.">
        <title>The secreted proteins of Achlya hypogyna and Thraustotheca clavata identify the ancestral oomycete secretome and reveal gene acquisitions by horizontal gene transfer.</title>
        <authorList>
            <person name="Misner I."/>
            <person name="Blouin N."/>
            <person name="Leonard G."/>
            <person name="Richards T.A."/>
            <person name="Lane C.E."/>
        </authorList>
    </citation>
    <scope>NUCLEOTIDE SEQUENCE [LARGE SCALE GENOMIC DNA]</scope>
    <source>
        <strain evidence="5 6">ATCC 48635</strain>
    </source>
</reference>
<dbReference type="EMBL" id="JNBR01001033">
    <property type="protein sequence ID" value="OQR88903.1"/>
    <property type="molecule type" value="Genomic_DNA"/>
</dbReference>
<dbReference type="SUPFAM" id="SSF56801">
    <property type="entry name" value="Acetyl-CoA synthetase-like"/>
    <property type="match status" value="1"/>
</dbReference>
<evidence type="ECO:0000313" key="6">
    <source>
        <dbReference type="Proteomes" id="UP000243579"/>
    </source>
</evidence>
<dbReference type="OrthoDB" id="3633556at2759"/>
<evidence type="ECO:0000256" key="1">
    <source>
        <dbReference type="ARBA" id="ARBA00022598"/>
    </source>
</evidence>
<dbReference type="InterPro" id="IPR000873">
    <property type="entry name" value="AMP-dep_synth/lig_dom"/>
</dbReference>
<keyword evidence="6" id="KW-1185">Reference proteome</keyword>
<sequence length="423" mass="45715">MLSHDNLAYTMRAITLGFPADTFNNTERIISYLPLSHIAGQIVDIAIQVHYGLHIYFADPDALKGSLGKTLKVVKPTFFLGVPRVFEKIYEKMLETGRGTQGLKKLLVRWARSVGSAKVLASQTGGDKSVPWGFTLAKYLVFDNVSAALGLDECKTCFSGTAPLNPEVSGFFASLNIPIYEAMGLSETAGITFANYPAAWKQSALGRPILGAEVKIDSANSELLIRGRHVMMGYVNNEEATTATIDADGFLHSGDCASLDADGFGYITGRIKELIITAGGENVPPVLIENVLREEIPILGNAMVVGDKRKFLSVVLTLRVVMDANGAPTDELDGAVTFVLRELGSSATTVAEAIADPKVLAYVDAGLQRANERATSRAQKVQKYIFVAHDFSIPGGEMTPTLKVKRNVVLDKYAAEIDTMYQV</sequence>
<dbReference type="Pfam" id="PF00501">
    <property type="entry name" value="AMP-binding"/>
    <property type="match status" value="1"/>
</dbReference>
<accession>A0A1V9YTK4</accession>
<dbReference type="GO" id="GO:0016020">
    <property type="term" value="C:membrane"/>
    <property type="evidence" value="ECO:0007669"/>
    <property type="project" value="TreeGrafter"/>
</dbReference>
<dbReference type="Proteomes" id="UP000243579">
    <property type="component" value="Unassembled WGS sequence"/>
</dbReference>
<dbReference type="PANTHER" id="PTHR43272">
    <property type="entry name" value="LONG-CHAIN-FATTY-ACID--COA LIGASE"/>
    <property type="match status" value="1"/>
</dbReference>
<evidence type="ECO:0000259" key="4">
    <source>
        <dbReference type="Pfam" id="PF00501"/>
    </source>
</evidence>